<name>A0A1Y2C537_9BASI</name>
<dbReference type="Pfam" id="PF06011">
    <property type="entry name" value="TRP"/>
    <property type="match status" value="1"/>
</dbReference>
<proteinExistence type="inferred from homology"/>
<evidence type="ECO:0000259" key="10">
    <source>
        <dbReference type="SMART" id="SM01320"/>
    </source>
</evidence>
<evidence type="ECO:0000256" key="7">
    <source>
        <dbReference type="SAM" id="MobiDB-lite"/>
    </source>
</evidence>
<keyword evidence="4 9" id="KW-0732">Signal</keyword>
<feature type="signal peptide" evidence="9">
    <location>
        <begin position="1"/>
        <end position="24"/>
    </location>
</feature>
<sequence length="707" mass="76879">MGRSSSSCSFLIVVALLLINSALASQVFYASAVSYCSNARAIEVDKFLLEYNNEDKTVSFDISAASVESNLGAVLSLQLEAYGIDAVNTSINLCDELGGLLCPLPVYDFVASATLPLPSLVQNSVNVPGIGYKIPDLEATAYVRLLRVTDGSEAVCLKVDLSNGKSVRFVGVSWALGGLALGALLVGFLRGLVALLKGDIDTQLERGRGKERLLQIMSFYQFVASTGVLSIDYPIIYDSFTANFAWTIGLIRMQPFQVEIDEMRNRTGGNLTQTAGTLVGGTLARNNVLAAASNSYAVNSNITSVSHSLMSNLAAAHQKSSGIVRRALDTAAQAYTVPEVQETDVVNAVRTGIPHYTTVLNISPFNAYMTVFFNFLLLLCIFVIVLIIAAIPFLVVLRIVAKRRGEKGGLNPARGMFASLVRANALRMLLISWFPLLVFTFYQWTLGRADSWAPIVISVFAFLFTTASILFLAIRTLLLVRRTSRDAILANGGGPYTPLWNTFKPSRWWFFLPLLIATVLRAIFIAFARNHGWVQTVALVAIEFIVFVSMCIFTPFNDKSSNGMNITIQILRCIISGALIVFNRSIGLNEIIRVAVGAVIAVISSVVVIFLFILLLIDLVALIIFLFRSTKRRRNSAAPKMDMLEAGETQHQYGAYGHHPIENGAGAEAPMGRSSLTLAEEEQRLEAERAKNGGGGGMAGREEHARI</sequence>
<feature type="transmembrane region" description="Helical" evidence="8">
    <location>
        <begin position="533"/>
        <end position="556"/>
    </location>
</feature>
<evidence type="ECO:0000313" key="12">
    <source>
        <dbReference type="Proteomes" id="UP000193467"/>
    </source>
</evidence>
<protein>
    <recommendedName>
        <fullName evidence="10">ML-like domain-containing protein</fullName>
    </recommendedName>
</protein>
<dbReference type="PANTHER" id="PTHR31145">
    <property type="entry name" value="INTEGRAL MEMBRANE PROTEIN (AFU_ORTHOLOGUE AFUA_7G01610)"/>
    <property type="match status" value="1"/>
</dbReference>
<dbReference type="GO" id="GO:0055085">
    <property type="term" value="P:transmembrane transport"/>
    <property type="evidence" value="ECO:0007669"/>
    <property type="project" value="TreeGrafter"/>
</dbReference>
<keyword evidence="12" id="KW-1185">Reference proteome</keyword>
<keyword evidence="6 8" id="KW-0472">Membrane</keyword>
<evidence type="ECO:0000256" key="3">
    <source>
        <dbReference type="ARBA" id="ARBA00022692"/>
    </source>
</evidence>
<dbReference type="Pfam" id="PF14558">
    <property type="entry name" value="TRP_N"/>
    <property type="match status" value="1"/>
</dbReference>
<dbReference type="Proteomes" id="UP000193467">
    <property type="component" value="Unassembled WGS sequence"/>
</dbReference>
<feature type="chain" id="PRO_5012192286" description="ML-like domain-containing protein" evidence="9">
    <location>
        <begin position="25"/>
        <end position="707"/>
    </location>
</feature>
<evidence type="ECO:0000256" key="5">
    <source>
        <dbReference type="ARBA" id="ARBA00022989"/>
    </source>
</evidence>
<feature type="transmembrane region" description="Helical" evidence="8">
    <location>
        <begin position="172"/>
        <end position="196"/>
    </location>
</feature>
<dbReference type="GO" id="GO:0009272">
    <property type="term" value="P:fungal-type cell wall biogenesis"/>
    <property type="evidence" value="ECO:0007669"/>
    <property type="project" value="TreeGrafter"/>
</dbReference>
<dbReference type="OrthoDB" id="2535751at2759"/>
<evidence type="ECO:0000256" key="2">
    <source>
        <dbReference type="ARBA" id="ARBA00010642"/>
    </source>
</evidence>
<feature type="transmembrane region" description="Helical" evidence="8">
    <location>
        <begin position="451"/>
        <end position="474"/>
    </location>
</feature>
<evidence type="ECO:0000313" key="11">
    <source>
        <dbReference type="EMBL" id="ORY42131.1"/>
    </source>
</evidence>
<dbReference type="EMBL" id="MCGR01000133">
    <property type="protein sequence ID" value="ORY42131.1"/>
    <property type="molecule type" value="Genomic_DNA"/>
</dbReference>
<evidence type="ECO:0000256" key="1">
    <source>
        <dbReference type="ARBA" id="ARBA00004141"/>
    </source>
</evidence>
<dbReference type="InterPro" id="IPR032800">
    <property type="entry name" value="TRP_N"/>
</dbReference>
<dbReference type="InterPro" id="IPR040241">
    <property type="entry name" value="TRP_Flc/Pkd2-like"/>
</dbReference>
<evidence type="ECO:0000256" key="4">
    <source>
        <dbReference type="ARBA" id="ARBA00022729"/>
    </source>
</evidence>
<feature type="transmembrane region" description="Helical" evidence="8">
    <location>
        <begin position="594"/>
        <end position="627"/>
    </location>
</feature>
<dbReference type="PANTHER" id="PTHR31145:SF2">
    <property type="entry name" value="FLAVIN CARRIER PROTEIN 2"/>
    <property type="match status" value="1"/>
</dbReference>
<evidence type="ECO:0000256" key="9">
    <source>
        <dbReference type="SAM" id="SignalP"/>
    </source>
</evidence>
<evidence type="ECO:0000256" key="6">
    <source>
        <dbReference type="ARBA" id="ARBA00023136"/>
    </source>
</evidence>
<keyword evidence="5 8" id="KW-1133">Transmembrane helix</keyword>
<dbReference type="SMART" id="SM01320">
    <property type="entry name" value="TRP_N"/>
    <property type="match status" value="1"/>
</dbReference>
<dbReference type="STRING" id="106004.A0A1Y2C537"/>
<feature type="transmembrane region" description="Helical" evidence="8">
    <location>
        <begin position="563"/>
        <end position="582"/>
    </location>
</feature>
<feature type="transmembrane region" description="Helical" evidence="8">
    <location>
        <begin position="508"/>
        <end position="527"/>
    </location>
</feature>
<reference evidence="11 12" key="1">
    <citation type="submission" date="2016-07" db="EMBL/GenBank/DDBJ databases">
        <title>Pervasive Adenine N6-methylation of Active Genes in Fungi.</title>
        <authorList>
            <consortium name="DOE Joint Genome Institute"/>
            <person name="Mondo S.J."/>
            <person name="Dannebaum R.O."/>
            <person name="Kuo R.C."/>
            <person name="Labutti K."/>
            <person name="Haridas S."/>
            <person name="Kuo A."/>
            <person name="Salamov A."/>
            <person name="Ahrendt S.R."/>
            <person name="Lipzen A."/>
            <person name="Sullivan W."/>
            <person name="Andreopoulos W.B."/>
            <person name="Clum A."/>
            <person name="Lindquist E."/>
            <person name="Daum C."/>
            <person name="Ramamoorthy G.K."/>
            <person name="Gryganskyi A."/>
            <person name="Culley D."/>
            <person name="Magnuson J.K."/>
            <person name="James T.Y."/>
            <person name="O'Malley M.A."/>
            <person name="Stajich J.E."/>
            <person name="Spatafora J.W."/>
            <person name="Visel A."/>
            <person name="Grigoriev I.V."/>
        </authorList>
    </citation>
    <scope>NUCLEOTIDE SEQUENCE [LARGE SCALE GENOMIC DNA]</scope>
    <source>
        <strain evidence="11 12">62-1032</strain>
    </source>
</reference>
<organism evidence="11 12">
    <name type="scientific">Leucosporidium creatinivorum</name>
    <dbReference type="NCBI Taxonomy" id="106004"/>
    <lineage>
        <taxon>Eukaryota</taxon>
        <taxon>Fungi</taxon>
        <taxon>Dikarya</taxon>
        <taxon>Basidiomycota</taxon>
        <taxon>Pucciniomycotina</taxon>
        <taxon>Microbotryomycetes</taxon>
        <taxon>Leucosporidiales</taxon>
        <taxon>Leucosporidium</taxon>
    </lineage>
</organism>
<feature type="region of interest" description="Disordered" evidence="7">
    <location>
        <begin position="687"/>
        <end position="707"/>
    </location>
</feature>
<evidence type="ECO:0000256" key="8">
    <source>
        <dbReference type="SAM" id="Phobius"/>
    </source>
</evidence>
<dbReference type="GO" id="GO:0016020">
    <property type="term" value="C:membrane"/>
    <property type="evidence" value="ECO:0007669"/>
    <property type="project" value="UniProtKB-SubCell"/>
</dbReference>
<comment type="caution">
    <text evidence="11">The sequence shown here is derived from an EMBL/GenBank/DDBJ whole genome shotgun (WGS) entry which is preliminary data.</text>
</comment>
<accession>A0A1Y2C537</accession>
<dbReference type="InterPro" id="IPR010308">
    <property type="entry name" value="TRP_C"/>
</dbReference>
<dbReference type="InParanoid" id="A0A1Y2C537"/>
<feature type="domain" description="ML-like" evidence="10">
    <location>
        <begin position="26"/>
        <end position="168"/>
    </location>
</feature>
<dbReference type="FunCoup" id="A0A1Y2C537">
    <property type="interactions" value="24"/>
</dbReference>
<gene>
    <name evidence="11" type="ORF">BCR35DRAFT_311286</name>
</gene>
<keyword evidence="3 8" id="KW-0812">Transmembrane</keyword>
<feature type="transmembrane region" description="Helical" evidence="8">
    <location>
        <begin position="425"/>
        <end position="445"/>
    </location>
</feature>
<comment type="subcellular location">
    <subcellularLocation>
        <location evidence="1">Membrane</location>
        <topology evidence="1">Multi-pass membrane protein</topology>
    </subcellularLocation>
</comment>
<dbReference type="AlphaFoldDB" id="A0A1Y2C537"/>
<comment type="similarity">
    <text evidence="2">Belongs to the transient receptor potential (TRP) ion channel family.</text>
</comment>
<feature type="transmembrane region" description="Helical" evidence="8">
    <location>
        <begin position="371"/>
        <end position="397"/>
    </location>
</feature>